<dbReference type="AlphaFoldDB" id="A0A8J6Y0T1"/>
<evidence type="ECO:0000256" key="4">
    <source>
        <dbReference type="ARBA" id="ARBA00022840"/>
    </source>
</evidence>
<dbReference type="GO" id="GO:0005524">
    <property type="term" value="F:ATP binding"/>
    <property type="evidence" value="ECO:0007669"/>
    <property type="project" value="UniProtKB-KW"/>
</dbReference>
<sequence>MSEPVLEATGLSKSYGKGERWIEVLTGLDMTVGRGESVAVIGDSGVGKSTLLHILGGLDRPEAGSMHCRGMNVFSLDGPALAEFRNRVVGFVFQFHYLLPEFTALENVAIPSRIAGEEDGEERARGMLERLGLADRWNHYPGELSGGEQQRVAIARAVARDPALVLADEPTGNLDPGTGAAVFDLLLEIQAESSFGLVLATHSGRLARGCDRTLRLRQGTLEAISPAEISRFFEGSPAPEDRTGPQ</sequence>
<proteinExistence type="inferred from homology"/>
<feature type="domain" description="ABC transporter" evidence="5">
    <location>
        <begin position="6"/>
        <end position="243"/>
    </location>
</feature>
<evidence type="ECO:0000313" key="7">
    <source>
        <dbReference type="Proteomes" id="UP000648239"/>
    </source>
</evidence>
<evidence type="ECO:0000256" key="2">
    <source>
        <dbReference type="ARBA" id="ARBA00022448"/>
    </source>
</evidence>
<dbReference type="GO" id="GO:0016887">
    <property type="term" value="F:ATP hydrolysis activity"/>
    <property type="evidence" value="ECO:0007669"/>
    <property type="project" value="InterPro"/>
</dbReference>
<keyword evidence="3" id="KW-0547">Nucleotide-binding</keyword>
<dbReference type="Gene3D" id="3.40.50.300">
    <property type="entry name" value="P-loop containing nucleotide triphosphate hydrolases"/>
    <property type="match status" value="1"/>
</dbReference>
<dbReference type="PANTHER" id="PTHR24220">
    <property type="entry name" value="IMPORT ATP-BINDING PROTEIN"/>
    <property type="match status" value="1"/>
</dbReference>
<gene>
    <name evidence="6" type="ORF">IFK94_03155</name>
</gene>
<dbReference type="InterPro" id="IPR003593">
    <property type="entry name" value="AAA+_ATPase"/>
</dbReference>
<organism evidence="6 7">
    <name type="scientific">Candidatus Polarisedimenticola svalbardensis</name>
    <dbReference type="NCBI Taxonomy" id="2886004"/>
    <lineage>
        <taxon>Bacteria</taxon>
        <taxon>Pseudomonadati</taxon>
        <taxon>Acidobacteriota</taxon>
        <taxon>Candidatus Polarisedimenticolia</taxon>
        <taxon>Candidatus Polarisedimenticolales</taxon>
        <taxon>Candidatus Polarisedimenticolaceae</taxon>
        <taxon>Candidatus Polarisedimenticola</taxon>
    </lineage>
</organism>
<keyword evidence="4 6" id="KW-0067">ATP-binding</keyword>
<dbReference type="Proteomes" id="UP000648239">
    <property type="component" value="Unassembled WGS sequence"/>
</dbReference>
<evidence type="ECO:0000259" key="5">
    <source>
        <dbReference type="PROSITE" id="PS50893"/>
    </source>
</evidence>
<dbReference type="PANTHER" id="PTHR24220:SF689">
    <property type="entry name" value="LIPOPROTEIN-RELEASING SYSTEM ATP-BINDING PROTEIN LOLD"/>
    <property type="match status" value="1"/>
</dbReference>
<dbReference type="InterPro" id="IPR015854">
    <property type="entry name" value="ABC_transpr_LolD-like"/>
</dbReference>
<evidence type="ECO:0000256" key="3">
    <source>
        <dbReference type="ARBA" id="ARBA00022741"/>
    </source>
</evidence>
<dbReference type="CDD" id="cd03255">
    <property type="entry name" value="ABC_MJ0796_LolCDE_FtsE"/>
    <property type="match status" value="1"/>
</dbReference>
<dbReference type="PROSITE" id="PS00211">
    <property type="entry name" value="ABC_TRANSPORTER_1"/>
    <property type="match status" value="1"/>
</dbReference>
<dbReference type="InterPro" id="IPR017911">
    <property type="entry name" value="MacB-like_ATP-bd"/>
</dbReference>
<dbReference type="Pfam" id="PF00005">
    <property type="entry name" value="ABC_tran"/>
    <property type="match status" value="1"/>
</dbReference>
<comment type="caution">
    <text evidence="6">The sequence shown here is derived from an EMBL/GenBank/DDBJ whole genome shotgun (WGS) entry which is preliminary data.</text>
</comment>
<evidence type="ECO:0000256" key="1">
    <source>
        <dbReference type="ARBA" id="ARBA00005417"/>
    </source>
</evidence>
<dbReference type="GO" id="GO:0005886">
    <property type="term" value="C:plasma membrane"/>
    <property type="evidence" value="ECO:0007669"/>
    <property type="project" value="TreeGrafter"/>
</dbReference>
<dbReference type="SUPFAM" id="SSF52540">
    <property type="entry name" value="P-loop containing nucleoside triphosphate hydrolases"/>
    <property type="match status" value="1"/>
</dbReference>
<keyword evidence="2" id="KW-0813">Transport</keyword>
<dbReference type="InterPro" id="IPR027417">
    <property type="entry name" value="P-loop_NTPase"/>
</dbReference>
<dbReference type="PROSITE" id="PS50893">
    <property type="entry name" value="ABC_TRANSPORTER_2"/>
    <property type="match status" value="1"/>
</dbReference>
<accession>A0A8J6Y0T1</accession>
<name>A0A8J6Y0T1_9BACT</name>
<dbReference type="InterPro" id="IPR017871">
    <property type="entry name" value="ABC_transporter-like_CS"/>
</dbReference>
<dbReference type="GO" id="GO:0022857">
    <property type="term" value="F:transmembrane transporter activity"/>
    <property type="evidence" value="ECO:0007669"/>
    <property type="project" value="TreeGrafter"/>
</dbReference>
<dbReference type="SMART" id="SM00382">
    <property type="entry name" value="AAA"/>
    <property type="match status" value="1"/>
</dbReference>
<comment type="similarity">
    <text evidence="1">Belongs to the ABC transporter superfamily.</text>
</comment>
<protein>
    <submittedName>
        <fullName evidence="6">ABC transporter ATP-binding protein</fullName>
    </submittedName>
</protein>
<dbReference type="EMBL" id="JACXWD010000006">
    <property type="protein sequence ID" value="MBD3867099.1"/>
    <property type="molecule type" value="Genomic_DNA"/>
</dbReference>
<dbReference type="InterPro" id="IPR003439">
    <property type="entry name" value="ABC_transporter-like_ATP-bd"/>
</dbReference>
<evidence type="ECO:0000313" key="6">
    <source>
        <dbReference type="EMBL" id="MBD3867099.1"/>
    </source>
</evidence>
<reference evidence="6 7" key="1">
    <citation type="submission" date="2020-08" db="EMBL/GenBank/DDBJ databases">
        <title>Acidobacteriota in marine sediments use diverse sulfur dissimilation pathways.</title>
        <authorList>
            <person name="Wasmund K."/>
        </authorList>
    </citation>
    <scope>NUCLEOTIDE SEQUENCE [LARGE SCALE GENOMIC DNA]</scope>
    <source>
        <strain evidence="6">MAG AM4</strain>
    </source>
</reference>